<reference evidence="5" key="1">
    <citation type="submission" date="2019-08" db="EMBL/GenBank/DDBJ databases">
        <authorList>
            <person name="Kucharzyk K."/>
            <person name="Murdoch R.W."/>
            <person name="Higgins S."/>
            <person name="Loffler F."/>
        </authorList>
    </citation>
    <scope>NUCLEOTIDE SEQUENCE</scope>
</reference>
<feature type="domain" description="Methyltransferase" evidence="4">
    <location>
        <begin position="42"/>
        <end position="138"/>
    </location>
</feature>
<protein>
    <recommendedName>
        <fullName evidence="4">Methyltransferase domain-containing protein</fullName>
    </recommendedName>
</protein>
<dbReference type="InterPro" id="IPR041698">
    <property type="entry name" value="Methyltransf_25"/>
</dbReference>
<accession>A0A645E3M6</accession>
<dbReference type="PANTHER" id="PTHR43464">
    <property type="entry name" value="METHYLTRANSFERASE"/>
    <property type="match status" value="1"/>
</dbReference>
<organism evidence="5">
    <name type="scientific">bioreactor metagenome</name>
    <dbReference type="NCBI Taxonomy" id="1076179"/>
    <lineage>
        <taxon>unclassified sequences</taxon>
        <taxon>metagenomes</taxon>
        <taxon>ecological metagenomes</taxon>
    </lineage>
</organism>
<dbReference type="PANTHER" id="PTHR43464:SF19">
    <property type="entry name" value="UBIQUINONE BIOSYNTHESIS O-METHYLTRANSFERASE, MITOCHONDRIAL"/>
    <property type="match status" value="1"/>
</dbReference>
<keyword evidence="1" id="KW-0489">Methyltransferase</keyword>
<evidence type="ECO:0000256" key="1">
    <source>
        <dbReference type="ARBA" id="ARBA00022603"/>
    </source>
</evidence>
<dbReference type="AlphaFoldDB" id="A0A645E3M6"/>
<comment type="caution">
    <text evidence="5">The sequence shown here is derived from an EMBL/GenBank/DDBJ whole genome shotgun (WGS) entry which is preliminary data.</text>
</comment>
<dbReference type="SUPFAM" id="SSF53335">
    <property type="entry name" value="S-adenosyl-L-methionine-dependent methyltransferases"/>
    <property type="match status" value="1"/>
</dbReference>
<dbReference type="InterPro" id="IPR029063">
    <property type="entry name" value="SAM-dependent_MTases_sf"/>
</dbReference>
<name>A0A645E3M6_9ZZZZ</name>
<dbReference type="EMBL" id="VSSQ01042578">
    <property type="protein sequence ID" value="MPM96176.1"/>
    <property type="molecule type" value="Genomic_DNA"/>
</dbReference>
<proteinExistence type="predicted"/>
<dbReference type="Gene3D" id="3.40.50.150">
    <property type="entry name" value="Vaccinia Virus protein VP39"/>
    <property type="match status" value="1"/>
</dbReference>
<keyword evidence="3" id="KW-0949">S-adenosyl-L-methionine</keyword>
<evidence type="ECO:0000259" key="4">
    <source>
        <dbReference type="Pfam" id="PF13649"/>
    </source>
</evidence>
<dbReference type="GO" id="GO:0008168">
    <property type="term" value="F:methyltransferase activity"/>
    <property type="evidence" value="ECO:0007669"/>
    <property type="project" value="UniProtKB-KW"/>
</dbReference>
<sequence length="238" mass="27073">MNYPKANKIDPNLIKNSIMGPNPAKLLEELMNRFPLEAGQTIMDLGCGQGVTSIMLAKEYAQRVFAVDLWISASENWQRFVAQGLTNRQIVPIHEDAHELPFAQDFFDAVVSIDSYHYFGLDKAYLGKHLLPLVKTGGWLLFAVPGFHHDIHADIPKEMLLSWSPEDLDTIHDADYWRNVIEATEGIEIVAIEEMESNEECWQDWLKTENEYAVMDRAAMNAGAGKYFNFIAIALRKK</sequence>
<evidence type="ECO:0000256" key="3">
    <source>
        <dbReference type="ARBA" id="ARBA00022691"/>
    </source>
</evidence>
<evidence type="ECO:0000256" key="2">
    <source>
        <dbReference type="ARBA" id="ARBA00022679"/>
    </source>
</evidence>
<dbReference type="CDD" id="cd02440">
    <property type="entry name" value="AdoMet_MTases"/>
    <property type="match status" value="1"/>
</dbReference>
<dbReference type="Pfam" id="PF13649">
    <property type="entry name" value="Methyltransf_25"/>
    <property type="match status" value="1"/>
</dbReference>
<keyword evidence="2" id="KW-0808">Transferase</keyword>
<evidence type="ECO:0000313" key="5">
    <source>
        <dbReference type="EMBL" id="MPM96176.1"/>
    </source>
</evidence>
<dbReference type="GO" id="GO:0032259">
    <property type="term" value="P:methylation"/>
    <property type="evidence" value="ECO:0007669"/>
    <property type="project" value="UniProtKB-KW"/>
</dbReference>
<gene>
    <name evidence="5" type="ORF">SDC9_143334</name>
</gene>